<gene>
    <name evidence="1" type="ORF">BDR25DRAFT_306905</name>
</gene>
<protein>
    <submittedName>
        <fullName evidence="1">Uncharacterized protein</fullName>
    </submittedName>
</protein>
<evidence type="ECO:0000313" key="2">
    <source>
        <dbReference type="Proteomes" id="UP000799755"/>
    </source>
</evidence>
<sequence length="767" mass="83598">MSALQRARRSRSKTAPETASGIAQSESTITVLPASSTSVLTSLVAPTNVIPSNPKLALQRDATMLATLSGSSLLTSPSQMAAPLDRPKDGFEDHPDNRSSSLSELGDASDEHSELTPRAPTTADLIDNDSEAETERLDTTPRKLSRTATNTSMASELIYERTPSKLTHSKTLNQEDSAPPTPSVVDEDSTQVSSAPPITALNPLSVVVEAAAIAELAGKKRKRSTAHSSSADEPTEEPARKRSSTAKRTTLNGAQKDVADNSEQVDGEEGPDVAEDRISQLAQGEMELEEKQADVAEEVVSELATVAKLTKPRKGGRKGKRKTEDTGDINHEAVAGVDLHDGDGEGDHEEEDNGALDEEISKKKNAIDQLAKIERKFKLFREKLCDEQIAQLEQELEMLKQPNCAHPEYLAMIQCIDERRAEKIAYEKQLLEYKQKCLEIRIVAERHQLHSQYFQTVRDVREDLTTECNQRIYELQRGRRQLGVDEVEYSLNLPKKRSDQIRQQAAYNLEVSILSGVAKYVGFPAAPDIMPARPTDIDDDLRAMKITPRPAPVPYVRPYNRTSTADEAAAEEQFIERTPWANPQHPVHQQSHYQGGPPGPSLAPGQAYHTPATQRRIVDVHAPNGSASTVEMISNPPSSAAGPGHSNGRVSESESPVLQLKRHPSDHHTHVDTPAAHPRNFTSLARESYGSNSHMMSSPAAQHVEHQSEEQPHRWSGNGMRPLHAGPSAVSSGPSIPGRPEAGRVPLTQRSSLGTVSVGSGNGLFGR</sequence>
<name>A0ACB6QEK9_9PLEO</name>
<organism evidence="1 2">
    <name type="scientific">Lindgomyces ingoldianus</name>
    <dbReference type="NCBI Taxonomy" id="673940"/>
    <lineage>
        <taxon>Eukaryota</taxon>
        <taxon>Fungi</taxon>
        <taxon>Dikarya</taxon>
        <taxon>Ascomycota</taxon>
        <taxon>Pezizomycotina</taxon>
        <taxon>Dothideomycetes</taxon>
        <taxon>Pleosporomycetidae</taxon>
        <taxon>Pleosporales</taxon>
        <taxon>Lindgomycetaceae</taxon>
        <taxon>Lindgomyces</taxon>
    </lineage>
</organism>
<comment type="caution">
    <text evidence="1">The sequence shown here is derived from an EMBL/GenBank/DDBJ whole genome shotgun (WGS) entry which is preliminary data.</text>
</comment>
<accession>A0ACB6QEK9</accession>
<keyword evidence="2" id="KW-1185">Reference proteome</keyword>
<evidence type="ECO:0000313" key="1">
    <source>
        <dbReference type="EMBL" id="KAF2465053.1"/>
    </source>
</evidence>
<dbReference type="EMBL" id="MU003532">
    <property type="protein sequence ID" value="KAF2465053.1"/>
    <property type="molecule type" value="Genomic_DNA"/>
</dbReference>
<reference evidence="1" key="1">
    <citation type="journal article" date="2020" name="Stud. Mycol.">
        <title>101 Dothideomycetes genomes: a test case for predicting lifestyles and emergence of pathogens.</title>
        <authorList>
            <person name="Haridas S."/>
            <person name="Albert R."/>
            <person name="Binder M."/>
            <person name="Bloem J."/>
            <person name="Labutti K."/>
            <person name="Salamov A."/>
            <person name="Andreopoulos B."/>
            <person name="Baker S."/>
            <person name="Barry K."/>
            <person name="Bills G."/>
            <person name="Bluhm B."/>
            <person name="Cannon C."/>
            <person name="Castanera R."/>
            <person name="Culley D."/>
            <person name="Daum C."/>
            <person name="Ezra D."/>
            <person name="Gonzalez J."/>
            <person name="Henrissat B."/>
            <person name="Kuo A."/>
            <person name="Liang C."/>
            <person name="Lipzen A."/>
            <person name="Lutzoni F."/>
            <person name="Magnuson J."/>
            <person name="Mondo S."/>
            <person name="Nolan M."/>
            <person name="Ohm R."/>
            <person name="Pangilinan J."/>
            <person name="Park H.-J."/>
            <person name="Ramirez L."/>
            <person name="Alfaro M."/>
            <person name="Sun H."/>
            <person name="Tritt A."/>
            <person name="Yoshinaga Y."/>
            <person name="Zwiers L.-H."/>
            <person name="Turgeon B."/>
            <person name="Goodwin S."/>
            <person name="Spatafora J."/>
            <person name="Crous P."/>
            <person name="Grigoriev I."/>
        </authorList>
    </citation>
    <scope>NUCLEOTIDE SEQUENCE</scope>
    <source>
        <strain evidence="1">ATCC 200398</strain>
    </source>
</reference>
<proteinExistence type="predicted"/>
<dbReference type="Proteomes" id="UP000799755">
    <property type="component" value="Unassembled WGS sequence"/>
</dbReference>